<protein>
    <submittedName>
        <fullName evidence="2">Uncharacterized protein</fullName>
    </submittedName>
</protein>
<dbReference type="AlphaFoldDB" id="A0A1S9RKB4"/>
<accession>A0A1S9RKB4</accession>
<name>A0A1S9RKB4_PENBI</name>
<reference evidence="3" key="1">
    <citation type="submission" date="2015-09" db="EMBL/GenBank/DDBJ databases">
        <authorList>
            <person name="Fill T.P."/>
            <person name="Baretta J.F."/>
            <person name="de Almeida L.G."/>
            <person name="Rocha M."/>
            <person name="de Souza D.H."/>
            <person name="Malavazi I."/>
            <person name="Cerdeira L.T."/>
            <person name="Hong H."/>
            <person name="Samborskyy M."/>
            <person name="de Vasconcelos A.T."/>
            <person name="Leadlay P."/>
            <person name="Rodrigues-Filho E."/>
        </authorList>
    </citation>
    <scope>NUCLEOTIDE SEQUENCE [LARGE SCALE GENOMIC DNA]</scope>
    <source>
        <strain evidence="3">LaBioMMi 136</strain>
    </source>
</reference>
<proteinExistence type="predicted"/>
<feature type="region of interest" description="Disordered" evidence="1">
    <location>
        <begin position="41"/>
        <end position="122"/>
    </location>
</feature>
<evidence type="ECO:0000313" key="3">
    <source>
        <dbReference type="Proteomes" id="UP000190744"/>
    </source>
</evidence>
<evidence type="ECO:0000313" key="2">
    <source>
        <dbReference type="EMBL" id="OOQ85478.1"/>
    </source>
</evidence>
<comment type="caution">
    <text evidence="2">The sequence shown here is derived from an EMBL/GenBank/DDBJ whole genome shotgun (WGS) entry which is preliminary data.</text>
</comment>
<feature type="compositionally biased region" description="Low complexity" evidence="1">
    <location>
        <begin position="89"/>
        <end position="102"/>
    </location>
</feature>
<dbReference type="Proteomes" id="UP000190744">
    <property type="component" value="Unassembled WGS sequence"/>
</dbReference>
<dbReference type="EMBL" id="LJBN01000167">
    <property type="protein sequence ID" value="OOQ85478.1"/>
    <property type="molecule type" value="Genomic_DNA"/>
</dbReference>
<sequence>MLRYQNITFGGPILRYFVSGSGRPLLSSSATTTRHLSRALYSTQGYGDGKGDPIGEDPMKQGVSGRTRELEHPGPEQAKKKDSGQQRGSSNTSKKSSERSSNVPPRSAKEELENERATGKGQ</sequence>
<feature type="compositionally biased region" description="Basic and acidic residues" evidence="1">
    <location>
        <begin position="107"/>
        <end position="122"/>
    </location>
</feature>
<gene>
    <name evidence="2" type="ORF">PEBR_24870</name>
</gene>
<organism evidence="2 3">
    <name type="scientific">Penicillium brasilianum</name>
    <dbReference type="NCBI Taxonomy" id="104259"/>
    <lineage>
        <taxon>Eukaryota</taxon>
        <taxon>Fungi</taxon>
        <taxon>Dikarya</taxon>
        <taxon>Ascomycota</taxon>
        <taxon>Pezizomycotina</taxon>
        <taxon>Eurotiomycetes</taxon>
        <taxon>Eurotiomycetidae</taxon>
        <taxon>Eurotiales</taxon>
        <taxon>Aspergillaceae</taxon>
        <taxon>Penicillium</taxon>
    </lineage>
</organism>
<feature type="compositionally biased region" description="Basic and acidic residues" evidence="1">
    <location>
        <begin position="66"/>
        <end position="84"/>
    </location>
</feature>
<feature type="compositionally biased region" description="Basic and acidic residues" evidence="1">
    <location>
        <begin position="49"/>
        <end position="59"/>
    </location>
</feature>
<evidence type="ECO:0000256" key="1">
    <source>
        <dbReference type="SAM" id="MobiDB-lite"/>
    </source>
</evidence>